<dbReference type="OrthoDB" id="685200at2759"/>
<name>A0A5J9T024_9POAL</name>
<evidence type="ECO:0000313" key="1">
    <source>
        <dbReference type="EMBL" id="TVU04635.1"/>
    </source>
</evidence>
<sequence>MGKRSGMLVPRRCSGYRRLRDESCNQAHRAGEKRWKGQKKRENKLKHLDLHLQELHTANCWLIPVCACAILPVWWHGINIEKSALSTSSEASLLSKHITYSITAVSQGSVILPSLVNPSSSCNSFRSSSKTAVRRYSRGISNRFPSEESCTQQIAGYVHRVAALFCFVILSPLVNPNSSRDIFSSSSKTVVWRRVCILVSAKAKLMSLSEIMMLCD</sequence>
<dbReference type="EMBL" id="RWGY01000051">
    <property type="protein sequence ID" value="TVU04635.1"/>
    <property type="molecule type" value="Genomic_DNA"/>
</dbReference>
<dbReference type="Proteomes" id="UP000324897">
    <property type="component" value="Unassembled WGS sequence"/>
</dbReference>
<evidence type="ECO:0000313" key="2">
    <source>
        <dbReference type="Proteomes" id="UP000324897"/>
    </source>
</evidence>
<protein>
    <submittedName>
        <fullName evidence="1">Uncharacterized protein</fullName>
    </submittedName>
</protein>
<accession>A0A5J9T024</accession>
<dbReference type="Gramene" id="TVU04635">
    <property type="protein sequence ID" value="TVU04635"/>
    <property type="gene ID" value="EJB05_47761"/>
</dbReference>
<reference evidence="1 2" key="1">
    <citation type="journal article" date="2019" name="Sci. Rep.">
        <title>A high-quality genome of Eragrostis curvula grass provides insights into Poaceae evolution and supports new strategies to enhance forage quality.</title>
        <authorList>
            <person name="Carballo J."/>
            <person name="Santos B.A.C.M."/>
            <person name="Zappacosta D."/>
            <person name="Garbus I."/>
            <person name="Selva J.P."/>
            <person name="Gallo C.A."/>
            <person name="Diaz A."/>
            <person name="Albertini E."/>
            <person name="Caccamo M."/>
            <person name="Echenique V."/>
        </authorList>
    </citation>
    <scope>NUCLEOTIDE SEQUENCE [LARGE SCALE GENOMIC DNA]</scope>
    <source>
        <strain evidence="2">cv. Victoria</strain>
        <tissue evidence="1">Leaf</tissue>
    </source>
</reference>
<proteinExistence type="predicted"/>
<comment type="caution">
    <text evidence="1">The sequence shown here is derived from an EMBL/GenBank/DDBJ whole genome shotgun (WGS) entry which is preliminary data.</text>
</comment>
<dbReference type="AlphaFoldDB" id="A0A5J9T024"/>
<organism evidence="1 2">
    <name type="scientific">Eragrostis curvula</name>
    <name type="common">weeping love grass</name>
    <dbReference type="NCBI Taxonomy" id="38414"/>
    <lineage>
        <taxon>Eukaryota</taxon>
        <taxon>Viridiplantae</taxon>
        <taxon>Streptophyta</taxon>
        <taxon>Embryophyta</taxon>
        <taxon>Tracheophyta</taxon>
        <taxon>Spermatophyta</taxon>
        <taxon>Magnoliopsida</taxon>
        <taxon>Liliopsida</taxon>
        <taxon>Poales</taxon>
        <taxon>Poaceae</taxon>
        <taxon>PACMAD clade</taxon>
        <taxon>Chloridoideae</taxon>
        <taxon>Eragrostideae</taxon>
        <taxon>Eragrostidinae</taxon>
        <taxon>Eragrostis</taxon>
    </lineage>
</organism>
<keyword evidence="2" id="KW-1185">Reference proteome</keyword>
<gene>
    <name evidence="1" type="ORF">EJB05_47761</name>
</gene>